<feature type="region of interest" description="Disordered" evidence="1">
    <location>
        <begin position="1"/>
        <end position="23"/>
    </location>
</feature>
<feature type="non-terminal residue" evidence="2">
    <location>
        <position position="1"/>
    </location>
</feature>
<feature type="compositionally biased region" description="Low complexity" evidence="1">
    <location>
        <begin position="118"/>
        <end position="132"/>
    </location>
</feature>
<comment type="caution">
    <text evidence="2">The sequence shown here is derived from an EMBL/GenBank/DDBJ whole genome shotgun (WGS) entry which is preliminary data.</text>
</comment>
<evidence type="ECO:0000313" key="2">
    <source>
        <dbReference type="EMBL" id="GIQ90816.1"/>
    </source>
</evidence>
<sequence>AETQVAALLSRAGSRPDNRSRAAEAETERLKEKAAQNLIKVKALDKFLDKSGDDVYASIPKGRPGLTHVTLHELLKIHGFRGQVPTFASVCDSLSTRYPVQRAGKVLRRTVASKTHKASLSLSPPAPSSLAAPLPPPPAQPTDASPTCAPLPPLDPEDEDEGVSPCLDDRLSLIHSNPSQPVDSTRLTSLLSSPHAFMESSTPPSLLSKPVSAVLGPDSEAVPGRGLLGVRVRTSQDEGEREAEPPLLWLNTRDPFAAVVCGVQNSGKSHTLNSIVESCMLKCP</sequence>
<dbReference type="AlphaFoldDB" id="A0A9K3D9X7"/>
<dbReference type="EMBL" id="BDIP01006708">
    <property type="protein sequence ID" value="GIQ90816.1"/>
    <property type="molecule type" value="Genomic_DNA"/>
</dbReference>
<dbReference type="OrthoDB" id="2316594at2759"/>
<proteinExistence type="predicted"/>
<protein>
    <submittedName>
        <fullName evidence="2">Uncharacterized protein</fullName>
    </submittedName>
</protein>
<keyword evidence="3" id="KW-1185">Reference proteome</keyword>
<dbReference type="Proteomes" id="UP000265618">
    <property type="component" value="Unassembled WGS sequence"/>
</dbReference>
<accession>A0A9K3D9X7</accession>
<organism evidence="2 3">
    <name type="scientific">Kipferlia bialata</name>
    <dbReference type="NCBI Taxonomy" id="797122"/>
    <lineage>
        <taxon>Eukaryota</taxon>
        <taxon>Metamonada</taxon>
        <taxon>Carpediemonas-like organisms</taxon>
        <taxon>Kipferlia</taxon>
    </lineage>
</organism>
<evidence type="ECO:0000256" key="1">
    <source>
        <dbReference type="SAM" id="MobiDB-lite"/>
    </source>
</evidence>
<feature type="non-terminal residue" evidence="2">
    <location>
        <position position="284"/>
    </location>
</feature>
<gene>
    <name evidence="2" type="ORF">KIPB_013759</name>
</gene>
<feature type="region of interest" description="Disordered" evidence="1">
    <location>
        <begin position="111"/>
        <end position="165"/>
    </location>
</feature>
<evidence type="ECO:0000313" key="3">
    <source>
        <dbReference type="Proteomes" id="UP000265618"/>
    </source>
</evidence>
<reference evidence="2 3" key="1">
    <citation type="journal article" date="2018" name="PLoS ONE">
        <title>The draft genome of Kipferlia bialata reveals reductive genome evolution in fornicate parasites.</title>
        <authorList>
            <person name="Tanifuji G."/>
            <person name="Takabayashi S."/>
            <person name="Kume K."/>
            <person name="Takagi M."/>
            <person name="Nakayama T."/>
            <person name="Kamikawa R."/>
            <person name="Inagaki Y."/>
            <person name="Hashimoto T."/>
        </authorList>
    </citation>
    <scope>NUCLEOTIDE SEQUENCE [LARGE SCALE GENOMIC DNA]</scope>
    <source>
        <strain evidence="2">NY0173</strain>
    </source>
</reference>
<name>A0A9K3D9X7_9EUKA</name>
<feature type="compositionally biased region" description="Basic and acidic residues" evidence="1">
    <location>
        <begin position="14"/>
        <end position="23"/>
    </location>
</feature>